<organism evidence="1 2">
    <name type="scientific">Verticillium longisporum</name>
    <name type="common">Verticillium dahliae var. longisporum</name>
    <dbReference type="NCBI Taxonomy" id="100787"/>
    <lineage>
        <taxon>Eukaryota</taxon>
        <taxon>Fungi</taxon>
        <taxon>Dikarya</taxon>
        <taxon>Ascomycota</taxon>
        <taxon>Pezizomycotina</taxon>
        <taxon>Sordariomycetes</taxon>
        <taxon>Hypocreomycetidae</taxon>
        <taxon>Glomerellales</taxon>
        <taxon>Plectosphaerellaceae</taxon>
        <taxon>Verticillium</taxon>
    </lineage>
</organism>
<dbReference type="Proteomes" id="UP000044602">
    <property type="component" value="Unassembled WGS sequence"/>
</dbReference>
<dbReference type="EMBL" id="CVQH01014669">
    <property type="protein sequence ID" value="CRK22838.1"/>
    <property type="molecule type" value="Genomic_DNA"/>
</dbReference>
<keyword evidence="2" id="KW-1185">Reference proteome</keyword>
<accession>A0A0G4LLH8</accession>
<sequence length="275" mass="29653">MPRFDGGGILYSTTEKALHVAAPLVQDVIGVSGLGEADNARWSVNLGVDRLGGDQVTDVLLRFIFGQIQQLRETAHLDASVILGYNADVVLDYTLAKILPALVRLLIRRLTSLGVENVGLAEIRAEPLGHFGPPHKLMNCEELQNLLLDGHLGIARVTQDSVQEVMLLVVVGCEDDKVNDALENLETELAIPGADLPAQNASLGPVSALDAQGDLRKDELCLFSPVHGTKRFHLQFAQNLCRGLEVALFLLDIGQNLGNARALDFDEDLALGDSP</sequence>
<protein>
    <submittedName>
        <fullName evidence="1">Uncharacterized protein</fullName>
    </submittedName>
</protein>
<dbReference type="AlphaFoldDB" id="A0A0G4LLH8"/>
<proteinExistence type="predicted"/>
<reference evidence="1 2" key="1">
    <citation type="submission" date="2015-05" db="EMBL/GenBank/DDBJ databases">
        <authorList>
            <person name="Wang D.B."/>
            <person name="Wang M."/>
        </authorList>
    </citation>
    <scope>NUCLEOTIDE SEQUENCE [LARGE SCALE GENOMIC DNA]</scope>
    <source>
        <strain evidence="1">VL1</strain>
    </source>
</reference>
<gene>
    <name evidence="1" type="ORF">BN1708_013510</name>
</gene>
<evidence type="ECO:0000313" key="2">
    <source>
        <dbReference type="Proteomes" id="UP000044602"/>
    </source>
</evidence>
<evidence type="ECO:0000313" key="1">
    <source>
        <dbReference type="EMBL" id="CRK22838.1"/>
    </source>
</evidence>
<name>A0A0G4LLH8_VERLO</name>